<evidence type="ECO:0000313" key="4">
    <source>
        <dbReference type="Proteomes" id="UP000789595"/>
    </source>
</evidence>
<evidence type="ECO:0000313" key="3">
    <source>
        <dbReference type="EMBL" id="CAH0376280.1"/>
    </source>
</evidence>
<feature type="compositionally biased region" description="Basic and acidic residues" evidence="1">
    <location>
        <begin position="34"/>
        <end position="43"/>
    </location>
</feature>
<organism evidence="2">
    <name type="scientific">Pelagomonas calceolata</name>
    <dbReference type="NCBI Taxonomy" id="35677"/>
    <lineage>
        <taxon>Eukaryota</taxon>
        <taxon>Sar</taxon>
        <taxon>Stramenopiles</taxon>
        <taxon>Ochrophyta</taxon>
        <taxon>Pelagophyceae</taxon>
        <taxon>Pelagomonadales</taxon>
        <taxon>Pelagomonadaceae</taxon>
        <taxon>Pelagomonas</taxon>
    </lineage>
</organism>
<feature type="region of interest" description="Disordered" evidence="1">
    <location>
        <begin position="65"/>
        <end position="112"/>
    </location>
</feature>
<reference evidence="3" key="2">
    <citation type="submission" date="2021-11" db="EMBL/GenBank/DDBJ databases">
        <authorList>
            <consortium name="Genoscope - CEA"/>
            <person name="William W."/>
        </authorList>
    </citation>
    <scope>NUCLEOTIDE SEQUENCE</scope>
</reference>
<proteinExistence type="predicted"/>
<protein>
    <submittedName>
        <fullName evidence="2">Uncharacterized protein</fullName>
    </submittedName>
</protein>
<feature type="region of interest" description="Disordered" evidence="1">
    <location>
        <begin position="139"/>
        <end position="206"/>
    </location>
</feature>
<reference evidence="2" key="1">
    <citation type="submission" date="2021-01" db="EMBL/GenBank/DDBJ databases">
        <authorList>
            <person name="Corre E."/>
            <person name="Pelletier E."/>
            <person name="Niang G."/>
            <person name="Scheremetjew M."/>
            <person name="Finn R."/>
            <person name="Kale V."/>
            <person name="Holt S."/>
            <person name="Cochrane G."/>
            <person name="Meng A."/>
            <person name="Brown T."/>
            <person name="Cohen L."/>
        </authorList>
    </citation>
    <scope>NUCLEOTIDE SEQUENCE</scope>
    <source>
        <strain evidence="2">CCMP1756</strain>
    </source>
</reference>
<keyword evidence="4" id="KW-1185">Reference proteome</keyword>
<dbReference type="Proteomes" id="UP000789595">
    <property type="component" value="Unassembled WGS sequence"/>
</dbReference>
<evidence type="ECO:0000313" key="2">
    <source>
        <dbReference type="EMBL" id="CAE0686282.1"/>
    </source>
</evidence>
<accession>A0A7S3ZKL3</accession>
<sequence length="255" mass="27306">MAELDTYDYAGAAAPPRWAAAGDGEDDEPLFDGETPRDEDVYNNEPELRGVDDIMSGVDALLSKPAPSMRQFAGRNSGPSIPVMRKQRSEARRGKKVSNASTTRRRTKPDVVPDAEPDLAMVAEALQYCQGLSMRVAADDNVPPAPARAAAKAPPPPKRGGSRRRARGEPKKNPAETMAKAYGTGPARTKKAAFSTKPQQKKRGAELDTAALVANFESGAHLTELRKQLHASQKAMEASASVVKQAARDFHGGAF</sequence>
<evidence type="ECO:0000256" key="1">
    <source>
        <dbReference type="SAM" id="MobiDB-lite"/>
    </source>
</evidence>
<dbReference type="EMBL" id="HBIW01002017">
    <property type="protein sequence ID" value="CAE0686282.1"/>
    <property type="molecule type" value="Transcribed_RNA"/>
</dbReference>
<name>A0A7S3ZKL3_9STRA</name>
<feature type="region of interest" description="Disordered" evidence="1">
    <location>
        <begin position="13"/>
        <end position="43"/>
    </location>
</feature>
<dbReference type="EMBL" id="CAKKNE010000005">
    <property type="protein sequence ID" value="CAH0376280.1"/>
    <property type="molecule type" value="Genomic_DNA"/>
</dbReference>
<feature type="compositionally biased region" description="Low complexity" evidence="1">
    <location>
        <begin position="13"/>
        <end position="22"/>
    </location>
</feature>
<gene>
    <name evidence="2" type="ORF">PCAL00307_LOCUS1716</name>
    <name evidence="3" type="ORF">PECAL_5P08490</name>
</gene>
<dbReference type="AlphaFoldDB" id="A0A7S3ZKL3"/>